<comment type="caution">
    <text evidence="6">The sequence shown here is derived from an EMBL/GenBank/DDBJ whole genome shotgun (WGS) entry which is preliminary data.</text>
</comment>
<feature type="domain" description="Gfo/Idh/MocA-like oxidoreductase N-terminal" evidence="4">
    <location>
        <begin position="12"/>
        <end position="127"/>
    </location>
</feature>
<comment type="similarity">
    <text evidence="1">Belongs to the Gfo/Idh/MocA family.</text>
</comment>
<dbReference type="EMBL" id="JAWCTQ010000001">
    <property type="protein sequence ID" value="MDT9680663.1"/>
    <property type="molecule type" value="Genomic_DNA"/>
</dbReference>
<dbReference type="RefSeq" id="WP_315875656.1">
    <property type="nucleotide sequence ID" value="NZ_JAWCTQ010000001.1"/>
</dbReference>
<dbReference type="InterPro" id="IPR036291">
    <property type="entry name" value="NAD(P)-bd_dom_sf"/>
</dbReference>
<dbReference type="Gene3D" id="3.30.360.10">
    <property type="entry name" value="Dihydrodipicolinate Reductase, domain 2"/>
    <property type="match status" value="1"/>
</dbReference>
<protein>
    <submittedName>
        <fullName evidence="6">Gfo/Idh/MocA family oxidoreductase</fullName>
    </submittedName>
</protein>
<dbReference type="SUPFAM" id="SSF55347">
    <property type="entry name" value="Glyceraldehyde-3-phosphate dehydrogenase-like, C-terminal domain"/>
    <property type="match status" value="1"/>
</dbReference>
<dbReference type="InterPro" id="IPR000683">
    <property type="entry name" value="Gfo/Idh/MocA-like_OxRdtase_N"/>
</dbReference>
<reference evidence="6 7" key="1">
    <citation type="submission" date="2023-09" db="EMBL/GenBank/DDBJ databases">
        <title>Streptomyces sp. nov.: A antagonism against Alternaria gaisen Producing Streptochlin, Isolated from Tamarix root soil.</title>
        <authorList>
            <person name="Chen Y."/>
        </authorList>
    </citation>
    <scope>NUCLEOTIDE SEQUENCE [LARGE SCALE GENOMIC DNA]</scope>
    <source>
        <strain evidence="6 7">TRM76323</strain>
    </source>
</reference>
<evidence type="ECO:0000259" key="4">
    <source>
        <dbReference type="Pfam" id="PF01408"/>
    </source>
</evidence>
<evidence type="ECO:0000256" key="2">
    <source>
        <dbReference type="ARBA" id="ARBA00023002"/>
    </source>
</evidence>
<dbReference type="InterPro" id="IPR050984">
    <property type="entry name" value="Gfo/Idh/MocA_domain"/>
</dbReference>
<accession>A0ABU3QD13</accession>
<feature type="compositionally biased region" description="Basic and acidic residues" evidence="3">
    <location>
        <begin position="335"/>
        <end position="345"/>
    </location>
</feature>
<gene>
    <name evidence="6" type="ORF">RND61_00955</name>
</gene>
<dbReference type="SUPFAM" id="SSF51735">
    <property type="entry name" value="NAD(P)-binding Rossmann-fold domains"/>
    <property type="match status" value="1"/>
</dbReference>
<dbReference type="PANTHER" id="PTHR22604">
    <property type="entry name" value="OXIDOREDUCTASES"/>
    <property type="match status" value="1"/>
</dbReference>
<feature type="domain" description="GFO/IDH/MocA-like oxidoreductase" evidence="5">
    <location>
        <begin position="139"/>
        <end position="254"/>
    </location>
</feature>
<dbReference type="Gene3D" id="3.40.50.720">
    <property type="entry name" value="NAD(P)-binding Rossmann-like Domain"/>
    <property type="match status" value="1"/>
</dbReference>
<proteinExistence type="inferred from homology"/>
<name>A0ABU3QD13_9ACTN</name>
<dbReference type="Proteomes" id="UP001250181">
    <property type="component" value="Unassembled WGS sequence"/>
</dbReference>
<evidence type="ECO:0000256" key="1">
    <source>
        <dbReference type="ARBA" id="ARBA00010928"/>
    </source>
</evidence>
<feature type="region of interest" description="Disordered" evidence="3">
    <location>
        <begin position="324"/>
        <end position="345"/>
    </location>
</feature>
<dbReference type="InterPro" id="IPR055170">
    <property type="entry name" value="GFO_IDH_MocA-like_dom"/>
</dbReference>
<sequence>MSATPVAGRPVRLGVLGCADIAVRRVLPALATVPGVTLAAVASRSGARAAQVTDRFGGDPLEGYDALLARPDVDAVYVPLPAALHAPWVEKALAAGKHVLAEKPLTTCVADTARLVGAARAAGLVLRENVMFVHHPQHHHARRLLREGAIGEVRTVVAAFAIPPRPAHDIRYRPELGGGALFDVGSYPLHAARFLLGDGLEVVGATLRTDGDRGVDVSGTALLAGPGGVTAQVYFGMEHHYTSRYEVVGSAGRLTVDRAFTPPADHRPVLVVERSDGTERLELEPFDQCAGTLDAFVRAVAAGAGTAGEAIVRQAELIADVHRSGTRGVRPAPRPARDAVEGEDR</sequence>
<keyword evidence="2" id="KW-0560">Oxidoreductase</keyword>
<evidence type="ECO:0000313" key="7">
    <source>
        <dbReference type="Proteomes" id="UP001250181"/>
    </source>
</evidence>
<evidence type="ECO:0000256" key="3">
    <source>
        <dbReference type="SAM" id="MobiDB-lite"/>
    </source>
</evidence>
<dbReference type="Pfam" id="PF22725">
    <property type="entry name" value="GFO_IDH_MocA_C3"/>
    <property type="match status" value="1"/>
</dbReference>
<dbReference type="PANTHER" id="PTHR22604:SF105">
    <property type="entry name" value="TRANS-1,2-DIHYDROBENZENE-1,2-DIOL DEHYDROGENASE"/>
    <property type="match status" value="1"/>
</dbReference>
<dbReference type="Pfam" id="PF01408">
    <property type="entry name" value="GFO_IDH_MocA"/>
    <property type="match status" value="1"/>
</dbReference>
<evidence type="ECO:0000259" key="5">
    <source>
        <dbReference type="Pfam" id="PF22725"/>
    </source>
</evidence>
<organism evidence="6 7">
    <name type="scientific">Streptomyces tamarix</name>
    <dbReference type="NCBI Taxonomy" id="3078565"/>
    <lineage>
        <taxon>Bacteria</taxon>
        <taxon>Bacillati</taxon>
        <taxon>Actinomycetota</taxon>
        <taxon>Actinomycetes</taxon>
        <taxon>Kitasatosporales</taxon>
        <taxon>Streptomycetaceae</taxon>
        <taxon>Streptomyces</taxon>
    </lineage>
</organism>
<evidence type="ECO:0000313" key="6">
    <source>
        <dbReference type="EMBL" id="MDT9680663.1"/>
    </source>
</evidence>
<keyword evidence="7" id="KW-1185">Reference proteome</keyword>